<sequence length="113" mass="12051">VAGTTGARSSDPPALASLVAGVTGAHHHTWLIFFIFVGTRFHYVGQTGLELLTSSDLPASASQGAGITGVSHCTWPTNILTDAGEHLLRFKYSNHSQLVVKGLLVFMVLLFLF</sequence>
<reference evidence="1" key="1">
    <citation type="submission" date="2025-08" db="UniProtKB">
        <authorList>
            <consortium name="Ensembl"/>
        </authorList>
    </citation>
    <scope>IDENTIFICATION</scope>
</reference>
<reference evidence="1" key="2">
    <citation type="submission" date="2025-09" db="UniProtKB">
        <authorList>
            <consortium name="Ensembl"/>
        </authorList>
    </citation>
    <scope>IDENTIFICATION</scope>
</reference>
<dbReference type="PANTHER" id="PTHR12138:SF152">
    <property type="entry name" value="C2H2-TYPE DOMAIN-CONTAINING PROTEIN"/>
    <property type="match status" value="1"/>
</dbReference>
<dbReference type="PRINTS" id="PR02045">
    <property type="entry name" value="F138DOMAIN"/>
</dbReference>
<dbReference type="Proteomes" id="UP000694416">
    <property type="component" value="Unplaced"/>
</dbReference>
<organism evidence="1 2">
    <name type="scientific">Piliocolobus tephrosceles</name>
    <name type="common">Ugandan red Colobus</name>
    <dbReference type="NCBI Taxonomy" id="591936"/>
    <lineage>
        <taxon>Eukaryota</taxon>
        <taxon>Metazoa</taxon>
        <taxon>Chordata</taxon>
        <taxon>Craniata</taxon>
        <taxon>Vertebrata</taxon>
        <taxon>Euteleostomi</taxon>
        <taxon>Mammalia</taxon>
        <taxon>Eutheria</taxon>
        <taxon>Euarchontoglires</taxon>
        <taxon>Primates</taxon>
        <taxon>Haplorrhini</taxon>
        <taxon>Catarrhini</taxon>
        <taxon>Cercopithecidae</taxon>
        <taxon>Colobinae</taxon>
        <taxon>Piliocolobus</taxon>
    </lineage>
</organism>
<name>A0A8C9LNQ0_9PRIM</name>
<dbReference type="PANTHER" id="PTHR12138">
    <property type="entry name" value="PRIMATE-EXPANDED PROTEIN FAMILY"/>
    <property type="match status" value="1"/>
</dbReference>
<proteinExistence type="predicted"/>
<dbReference type="Ensembl" id="ENSPTET00000025270.1">
    <property type="protein sequence ID" value="ENSPTEP00000017106.1"/>
    <property type="gene ID" value="ENSPTEG00000018655.1"/>
</dbReference>
<protein>
    <submittedName>
        <fullName evidence="1">Uncharacterized protein</fullName>
    </submittedName>
</protein>
<accession>A0A8C9LNQ0</accession>
<dbReference type="AlphaFoldDB" id="A0A8C9LNQ0"/>
<keyword evidence="2" id="KW-1185">Reference proteome</keyword>
<evidence type="ECO:0000313" key="1">
    <source>
        <dbReference type="Ensembl" id="ENSPTEP00000017106.1"/>
    </source>
</evidence>
<evidence type="ECO:0000313" key="2">
    <source>
        <dbReference type="Proteomes" id="UP000694416"/>
    </source>
</evidence>